<organism evidence="1 2">
    <name type="scientific">Sulfoacidibacillus thermotolerans</name>
    <name type="common">Acidibacillus sulfuroxidans</name>
    <dbReference type="NCBI Taxonomy" id="1765684"/>
    <lineage>
        <taxon>Bacteria</taxon>
        <taxon>Bacillati</taxon>
        <taxon>Bacillota</taxon>
        <taxon>Bacilli</taxon>
        <taxon>Bacillales</taxon>
        <taxon>Alicyclobacillaceae</taxon>
        <taxon>Sulfoacidibacillus</taxon>
    </lineage>
</organism>
<dbReference type="EMBL" id="MPDK01000001">
    <property type="protein sequence ID" value="PWI59041.1"/>
    <property type="molecule type" value="Genomic_DNA"/>
</dbReference>
<dbReference type="RefSeq" id="WP_109429121.1">
    <property type="nucleotide sequence ID" value="NZ_MPDK01000001.1"/>
</dbReference>
<sequence>MHYALVTDHSRKARAARAVYEFMRTKGEAQPTISDMLLEGPSLPGYRVPTKERFRVLSLRFHDEHLSPYFKTDMNLFHLLMMNEEADISIFKTSDGILFTFDNIPDNPFHFGQSGHDMR</sequence>
<comment type="caution">
    <text evidence="1">The sequence shown here is derived from an EMBL/GenBank/DDBJ whole genome shotgun (WGS) entry which is preliminary data.</text>
</comment>
<dbReference type="AlphaFoldDB" id="A0A2U3DCN3"/>
<gene>
    <name evidence="1" type="ORF">BM613_00035</name>
</gene>
<reference evidence="1 2" key="1">
    <citation type="submission" date="2016-11" db="EMBL/GenBank/DDBJ databases">
        <title>Comparative genomics of Acidibacillus ferroxidans species.</title>
        <authorList>
            <person name="Oliveira G."/>
            <person name="Nunes G."/>
            <person name="Oliveira R."/>
            <person name="Araujo F."/>
            <person name="Salim A."/>
            <person name="Scholte L."/>
            <person name="Morais D."/>
            <person name="Nancucheo I."/>
            <person name="Johnson D.B."/>
            <person name="Grail B."/>
            <person name="Bittencourt J."/>
            <person name="Valadares R."/>
        </authorList>
    </citation>
    <scope>NUCLEOTIDE SEQUENCE [LARGE SCALE GENOMIC DNA]</scope>
    <source>
        <strain evidence="1 2">Y002</strain>
    </source>
</reference>
<name>A0A2U3DCN3_SULT2</name>
<evidence type="ECO:0000313" key="1">
    <source>
        <dbReference type="EMBL" id="PWI59041.1"/>
    </source>
</evidence>
<dbReference type="Proteomes" id="UP000245380">
    <property type="component" value="Unassembled WGS sequence"/>
</dbReference>
<evidence type="ECO:0000313" key="2">
    <source>
        <dbReference type="Proteomes" id="UP000245380"/>
    </source>
</evidence>
<keyword evidence="2" id="KW-1185">Reference proteome</keyword>
<dbReference type="OrthoDB" id="2375676at2"/>
<protein>
    <submittedName>
        <fullName evidence="1">Uncharacterized protein</fullName>
    </submittedName>
</protein>
<accession>A0A2U3DCN3</accession>
<proteinExistence type="predicted"/>